<dbReference type="RefSeq" id="XP_025469702.1">
    <property type="nucleotide sequence ID" value="XM_025615590.1"/>
</dbReference>
<organism evidence="2 3">
    <name type="scientific">Aspergillus sclerotioniger CBS 115572</name>
    <dbReference type="NCBI Taxonomy" id="1450535"/>
    <lineage>
        <taxon>Eukaryota</taxon>
        <taxon>Fungi</taxon>
        <taxon>Dikarya</taxon>
        <taxon>Ascomycota</taxon>
        <taxon>Pezizomycotina</taxon>
        <taxon>Eurotiomycetes</taxon>
        <taxon>Eurotiomycetidae</taxon>
        <taxon>Eurotiales</taxon>
        <taxon>Aspergillaceae</taxon>
        <taxon>Aspergillus</taxon>
        <taxon>Aspergillus subgen. Circumdati</taxon>
    </lineage>
</organism>
<dbReference type="Proteomes" id="UP000246702">
    <property type="component" value="Unassembled WGS sequence"/>
</dbReference>
<name>A0A317X007_9EURO</name>
<protein>
    <submittedName>
        <fullName evidence="2">Uncharacterized protein</fullName>
    </submittedName>
</protein>
<comment type="caution">
    <text evidence="2">The sequence shown here is derived from an EMBL/GenBank/DDBJ whole genome shotgun (WGS) entry which is preliminary data.</text>
</comment>
<proteinExistence type="predicted"/>
<accession>A0A317X007</accession>
<reference evidence="2 3" key="1">
    <citation type="submission" date="2016-12" db="EMBL/GenBank/DDBJ databases">
        <title>The genomes of Aspergillus section Nigri reveals drivers in fungal speciation.</title>
        <authorList>
            <consortium name="DOE Joint Genome Institute"/>
            <person name="Vesth T.C."/>
            <person name="Nybo J."/>
            <person name="Theobald S."/>
            <person name="Brandl J."/>
            <person name="Frisvad J.C."/>
            <person name="Nielsen K.F."/>
            <person name="Lyhne E.K."/>
            <person name="Kogle M.E."/>
            <person name="Kuo A."/>
            <person name="Riley R."/>
            <person name="Clum A."/>
            <person name="Nolan M."/>
            <person name="Lipzen A."/>
            <person name="Salamov A."/>
            <person name="Henrissat B."/>
            <person name="Wiebenga A."/>
            <person name="De Vries R.P."/>
            <person name="Grigoriev I.V."/>
            <person name="Mortensen U.H."/>
            <person name="Andersen M.R."/>
            <person name="Baker S.E."/>
        </authorList>
    </citation>
    <scope>NUCLEOTIDE SEQUENCE [LARGE SCALE GENOMIC DNA]</scope>
    <source>
        <strain evidence="2 3">CBS 115572</strain>
    </source>
</reference>
<dbReference type="AlphaFoldDB" id="A0A317X007"/>
<dbReference type="GeneID" id="37117733"/>
<dbReference type="EMBL" id="MSFK01000008">
    <property type="protein sequence ID" value="PWY91974.1"/>
    <property type="molecule type" value="Genomic_DNA"/>
</dbReference>
<evidence type="ECO:0000256" key="1">
    <source>
        <dbReference type="SAM" id="MobiDB-lite"/>
    </source>
</evidence>
<gene>
    <name evidence="2" type="ORF">BO94DRAFT_583883</name>
</gene>
<evidence type="ECO:0000313" key="3">
    <source>
        <dbReference type="Proteomes" id="UP000246702"/>
    </source>
</evidence>
<feature type="region of interest" description="Disordered" evidence="1">
    <location>
        <begin position="19"/>
        <end position="54"/>
    </location>
</feature>
<feature type="compositionally biased region" description="Basic and acidic residues" evidence="1">
    <location>
        <begin position="33"/>
        <end position="54"/>
    </location>
</feature>
<evidence type="ECO:0000313" key="2">
    <source>
        <dbReference type="EMBL" id="PWY91974.1"/>
    </source>
</evidence>
<sequence length="99" mass="11358">MNSATQIIKRAIFLPGSVVGAGPRHNKTKVEKKKKEEEEERKDIKKMSKKDREKEIERLQAAILKEEEEIRRKREKIVALEGVMGDGEGGSEEAEHMEE</sequence>
<keyword evidence="3" id="KW-1185">Reference proteome</keyword>